<evidence type="ECO:0000256" key="3">
    <source>
        <dbReference type="ARBA" id="ARBA00022692"/>
    </source>
</evidence>
<feature type="domain" description="Malectin" evidence="11">
    <location>
        <begin position="1934"/>
        <end position="2101"/>
    </location>
</feature>
<dbReference type="InterPro" id="IPR008979">
    <property type="entry name" value="Galactose-bd-like_sf"/>
</dbReference>
<evidence type="ECO:0000259" key="11">
    <source>
        <dbReference type="Pfam" id="PF11721"/>
    </source>
</evidence>
<dbReference type="InterPro" id="IPR021720">
    <property type="entry name" value="Malectin_dom"/>
</dbReference>
<feature type="chain" id="PRO_5009678653" evidence="10">
    <location>
        <begin position="28"/>
        <end position="2218"/>
    </location>
</feature>
<dbReference type="EMBL" id="FPKV01000003">
    <property type="protein sequence ID" value="SFZ94054.1"/>
    <property type="molecule type" value="Genomic_DNA"/>
</dbReference>
<comment type="subcellular location">
    <subcellularLocation>
        <location evidence="1">Endoplasmic reticulum membrane</location>
        <topology evidence="1">Single-pass type I membrane protein</topology>
    </subcellularLocation>
</comment>
<dbReference type="PANTHER" id="PTHR13460:SF0">
    <property type="entry name" value="MALECTIN"/>
    <property type="match status" value="1"/>
</dbReference>
<evidence type="ECO:0000256" key="5">
    <source>
        <dbReference type="ARBA" id="ARBA00022824"/>
    </source>
</evidence>
<dbReference type="GO" id="GO:0016020">
    <property type="term" value="C:membrane"/>
    <property type="evidence" value="ECO:0007669"/>
    <property type="project" value="InterPro"/>
</dbReference>
<keyword evidence="7" id="KW-0472">Membrane</keyword>
<dbReference type="Gene3D" id="2.120.10.30">
    <property type="entry name" value="TolB, C-terminal domain"/>
    <property type="match status" value="1"/>
</dbReference>
<protein>
    <submittedName>
        <fullName evidence="13">Por secretion system C-terminal sorting domain-containing protein</fullName>
    </submittedName>
</protein>
<evidence type="ECO:0000256" key="7">
    <source>
        <dbReference type="ARBA" id="ARBA00023136"/>
    </source>
</evidence>
<dbReference type="SUPFAM" id="SSF49785">
    <property type="entry name" value="Galactose-binding domain-like"/>
    <property type="match status" value="4"/>
</dbReference>
<evidence type="ECO:0000313" key="13">
    <source>
        <dbReference type="EMBL" id="SFZ94054.1"/>
    </source>
</evidence>
<dbReference type="Gene3D" id="2.60.120.430">
    <property type="entry name" value="Galactose-binding lectin"/>
    <property type="match status" value="4"/>
</dbReference>
<dbReference type="RefSeq" id="WP_143144320.1">
    <property type="nucleotide sequence ID" value="NZ_FPKV01000003.1"/>
</dbReference>
<dbReference type="Pfam" id="PF05345">
    <property type="entry name" value="He_PIG"/>
    <property type="match status" value="5"/>
</dbReference>
<dbReference type="Pfam" id="PF11721">
    <property type="entry name" value="Malectin"/>
    <property type="match status" value="4"/>
</dbReference>
<evidence type="ECO:0000256" key="1">
    <source>
        <dbReference type="ARBA" id="ARBA00004115"/>
    </source>
</evidence>
<evidence type="ECO:0000256" key="10">
    <source>
        <dbReference type="SAM" id="SignalP"/>
    </source>
</evidence>
<dbReference type="PANTHER" id="PTHR13460">
    <property type="match status" value="1"/>
</dbReference>
<feature type="signal peptide" evidence="10">
    <location>
        <begin position="1"/>
        <end position="27"/>
    </location>
</feature>
<dbReference type="InterPro" id="IPR039155">
    <property type="entry name" value="MLEC"/>
</dbReference>
<evidence type="ECO:0000259" key="12">
    <source>
        <dbReference type="Pfam" id="PF18962"/>
    </source>
</evidence>
<sequence>MKHFYCQKKIKLILFFLLLLITRLNYAQNFSQSNLNFNGKGSVDMVTSLMYGPDGRLYLTEYKGLVKILTIERVDNSNYVLTEMETLNHIQTIQNHNDDGSSFSSTFRETTGITVAGTASNPIIYVTSSDFRIGGGTGGGGGDVGLDTNSGIITRFTWNGSSWDAVDIVRGLPRSEENHGTHGIEFTKINGKDFLIVCSGGNTNGGSPSKNFTYLTEYALSSSILSINLSMIESMPIQNDNGRNYIYDIPTLDDPTRANKNGIEDPNISGYNGIDINDPFGGNDGLNQGKIVPGGPVQIFSPGYRNSYDLVVTESGSVYATENGANGGWGGFPENEGTNNVTNNYISSEPGSSSASGGEQINNEDQLHLITTDIQNYTFGSLYGGHPNPVRANPAGAGLFTAPAQLGLDGAVFRTQLYDPDGSTLDSTTDPDIGLPADWPPLPVSYADPSQGDWRGPGQINPDGPNDSSILIWGTNTNAIDEYTASNFGGIMKGNLLAGTNTGVLRRVELNSSGTVENFTSSFISGLGGNALGVTCNSDSDIFPGTIWVGNFNNIITVIEPQDFVTCLSPTDIGYEANADYDNDEYSNQDEVDNFTDPCNGGSQPADFDKSIGGILVSDLNDTDDDADGILDVNDPFQLGNPNKNDSDAFILPVINELFSNTFLGGYLGLGMTGMMNNGDVTNGNWLNWLDRRDDLNDPNPNDILGGAIGAMTMEMTSGTALGTQNNQEKAFQYGIQVDQNTGLFTISGTIVNFNQPLQLYGNSASPDGELGFFIGDGTQSNYIKFVARKQGIRVQQEINDIPQTPIDLVVDTNNRPNGLILFSFIIDPTTGEIILEYTFDDDTSQTFGTITAQGLILDAIQQTNKDLAIGFIGTSNAIGVELEGTWGVLNVTKDALSPIIVNSLPNQYHFSGETIDDSINVIASGGDGSLTYSASGLPAGIVIDQNTGSLTGVISLSASNSSPYDVTITVDDSDGDNTDNVLLNFTWTVTTPMASTSVVRINTGGNLFTATDSGVNWQENTTNGSYIGTDYSVNSGNGYANGISNLTRDSSIPDYIDNQTFNTLFATERYDNAAAPEMEFNIPLPDANYLINLYFCNAYDGINSPGGRVFDIAIEDDLARLDLDLVAEFGHQVAGMLSFPVTISDGELNIEFLHGIDNPLINAIEIRSFVLENQILVNNLSNQTNTVGDTLDGSLGVIASGGDGNLTFSATGLPSGVFIEPTNGQIGGSISSSDFENSPYNVTITVDDSDTSTTDAVNLNFTWIIYPSNETPLNSNPLYRINTGGPLLAGTDSDINWEANTIQGAYTGTSYSVNTGNVFTHGVSDITRHESIPDYIDTTTFNTIFNTERYDNTAAPEMEFTFTVPNAYYLVNIYMSNTYNSINAPGERIFDIAMEGSVVRSNLDLVAEFGYRVATMLSFPITVSDGVLNIEFLHSVVENPLVNAIEIRSVVIENPIVINNDIVEQFNNVGDTFDGNLAVIASGGDGDLSFTATNLPPGLNIDPITGSITGTITSGAETNSPYNVTITIDDSDIYTNDTITLNFNWSIIDSNSITPLYRINTGGPLLTATDSDIDWEANTTQGAYNGTNYSVNTGSPYTHGVTNITRHESIPDYIDTATFNTIFNTERYDNTAAPEMEFTFTVPNAYYIVNIYMSNTYNGIDGAGERVFDIALEDNVVRSNLDLVAEFGHRVGVMLSFPITVSDGVLNIEFLHSVVENPLVNAIEIRGIFTDNSIIVENFQEQYNIVNDTLDGSLAVIANGGDGDLSFIATNLPPGLTIDSVTGSITGTITSGAETDSPYDVTVTIDDSDIYTNDVVTLNFNWIISTGDTPIITETIANQSNNSGDTLDGSLTAIASGGDGNLVYTAAGLPEGLSIDSLTGSINGTISYFADTHSPYNVTITIDDSDTINTDAVTLNFIWTVTPSSTLPDSNALYRINTGGPLLTATDSHIDWEANTTQGAYSGTNYSVNTGSPYTHGVTNITRHESIPDYIDTATFNTIFNTERYDNTAAPEMEFTFTVPNADYFVNIFMSNTYNGIDGAGERVFDIALEDNVVRSNLDLVAEFGHRVGVMLSFPITVSDGVLNIEFLHSVVENPLVNAIEIKSISTNSASKSGNSKNKTLTVVNPDFESEILEIILFPNPANNETSIRISDENILLSNIDIYDISGRLIRSYNTSEQNTEKGLYKINISGIQEGTYIINLRTPTKNILSHKKLIIK</sequence>
<keyword evidence="14" id="KW-1185">Reference proteome</keyword>
<dbReference type="NCBIfam" id="TIGR04183">
    <property type="entry name" value="Por_Secre_tail"/>
    <property type="match status" value="1"/>
</dbReference>
<dbReference type="OrthoDB" id="996574at2"/>
<gene>
    <name evidence="13" type="ORF">SAMN05428642_103538</name>
</gene>
<proteinExistence type="inferred from homology"/>
<keyword evidence="6" id="KW-1133">Transmembrane helix</keyword>
<dbReference type="GO" id="GO:0030246">
    <property type="term" value="F:carbohydrate binding"/>
    <property type="evidence" value="ECO:0007669"/>
    <property type="project" value="InterPro"/>
</dbReference>
<evidence type="ECO:0000256" key="6">
    <source>
        <dbReference type="ARBA" id="ARBA00022989"/>
    </source>
</evidence>
<evidence type="ECO:0000256" key="4">
    <source>
        <dbReference type="ARBA" id="ARBA00022729"/>
    </source>
</evidence>
<keyword evidence="5" id="KW-0256">Endoplasmic reticulum</keyword>
<dbReference type="SUPFAM" id="SSF49313">
    <property type="entry name" value="Cadherin-like"/>
    <property type="match status" value="1"/>
</dbReference>
<evidence type="ECO:0000256" key="8">
    <source>
        <dbReference type="ARBA" id="ARBA00023180"/>
    </source>
</evidence>
<dbReference type="GO" id="GO:0005509">
    <property type="term" value="F:calcium ion binding"/>
    <property type="evidence" value="ECO:0007669"/>
    <property type="project" value="InterPro"/>
</dbReference>
<keyword evidence="8" id="KW-0325">Glycoprotein</keyword>
<feature type="domain" description="Malectin" evidence="11">
    <location>
        <begin position="999"/>
        <end position="1165"/>
    </location>
</feature>
<dbReference type="InterPro" id="IPR026444">
    <property type="entry name" value="Secre_tail"/>
</dbReference>
<organism evidence="13 14">
    <name type="scientific">Flaviramulus basaltis</name>
    <dbReference type="NCBI Taxonomy" id="369401"/>
    <lineage>
        <taxon>Bacteria</taxon>
        <taxon>Pseudomonadati</taxon>
        <taxon>Bacteroidota</taxon>
        <taxon>Flavobacteriia</taxon>
        <taxon>Flavobacteriales</taxon>
        <taxon>Flavobacteriaceae</taxon>
        <taxon>Flaviramulus</taxon>
    </lineage>
</organism>
<dbReference type="InterPro" id="IPR011042">
    <property type="entry name" value="6-blade_b-propeller_TolB-like"/>
</dbReference>
<dbReference type="Pfam" id="PF18962">
    <property type="entry name" value="Por_Secre_tail"/>
    <property type="match status" value="1"/>
</dbReference>
<dbReference type="Gene3D" id="2.60.40.10">
    <property type="entry name" value="Immunoglobulins"/>
    <property type="match status" value="5"/>
</dbReference>
<keyword evidence="9" id="KW-0119">Carbohydrate metabolism</keyword>
<keyword evidence="3" id="KW-0812">Transmembrane</keyword>
<feature type="domain" description="Secretion system C-terminal sorting" evidence="12">
    <location>
        <begin position="2138"/>
        <end position="2217"/>
    </location>
</feature>
<accession>A0A1K2IP24</accession>
<keyword evidence="4 10" id="KW-0732">Signal</keyword>
<name>A0A1K2IP24_9FLAO</name>
<dbReference type="InterPro" id="IPR015919">
    <property type="entry name" value="Cadherin-like_sf"/>
</dbReference>
<feature type="domain" description="Malectin" evidence="11">
    <location>
        <begin position="1280"/>
        <end position="1446"/>
    </location>
</feature>
<dbReference type="InterPro" id="IPR013783">
    <property type="entry name" value="Ig-like_fold"/>
</dbReference>
<dbReference type="Proteomes" id="UP000182544">
    <property type="component" value="Unassembled WGS sequence"/>
</dbReference>
<dbReference type="STRING" id="369401.SAMN05428642_103538"/>
<evidence type="ECO:0000313" key="14">
    <source>
        <dbReference type="Proteomes" id="UP000182544"/>
    </source>
</evidence>
<evidence type="ECO:0000256" key="2">
    <source>
        <dbReference type="ARBA" id="ARBA00009141"/>
    </source>
</evidence>
<evidence type="ECO:0000256" key="9">
    <source>
        <dbReference type="ARBA" id="ARBA00023277"/>
    </source>
</evidence>
<feature type="domain" description="Malectin" evidence="11">
    <location>
        <begin position="1558"/>
        <end position="1724"/>
    </location>
</feature>
<reference evidence="13 14" key="1">
    <citation type="submission" date="2016-10" db="EMBL/GenBank/DDBJ databases">
        <authorList>
            <person name="de Groot N.N."/>
        </authorList>
    </citation>
    <scope>NUCLEOTIDE SEQUENCE [LARGE SCALE GENOMIC DNA]</scope>
    <source>
        <strain evidence="13 14">DSM 18180</strain>
    </source>
</reference>
<comment type="similarity">
    <text evidence="2">Belongs to the malectin family.</text>
</comment>